<dbReference type="OrthoDB" id="204007at2157"/>
<feature type="transmembrane region" description="Helical" evidence="1">
    <location>
        <begin position="155"/>
        <end position="173"/>
    </location>
</feature>
<dbReference type="AlphaFoldDB" id="L9X2W7"/>
<feature type="transmembrane region" description="Helical" evidence="1">
    <location>
        <begin position="203"/>
        <end position="235"/>
    </location>
</feature>
<feature type="transmembrane region" description="Helical" evidence="1">
    <location>
        <begin position="317"/>
        <end position="336"/>
    </location>
</feature>
<dbReference type="RefSeq" id="WP_008424930.1">
    <property type="nucleotide sequence ID" value="NZ_AOIA01000127.1"/>
</dbReference>
<feature type="transmembrane region" description="Helical" evidence="1">
    <location>
        <begin position="70"/>
        <end position="91"/>
    </location>
</feature>
<organism evidence="2 3">
    <name type="scientific">Natronococcus jeotgali DSM 18795</name>
    <dbReference type="NCBI Taxonomy" id="1227498"/>
    <lineage>
        <taxon>Archaea</taxon>
        <taxon>Methanobacteriati</taxon>
        <taxon>Methanobacteriota</taxon>
        <taxon>Stenosarchaea group</taxon>
        <taxon>Halobacteria</taxon>
        <taxon>Halobacteriales</taxon>
        <taxon>Natrialbaceae</taxon>
        <taxon>Natronococcus</taxon>
    </lineage>
</organism>
<gene>
    <name evidence="2" type="ORF">C492_15226</name>
</gene>
<keyword evidence="3" id="KW-1185">Reference proteome</keyword>
<evidence type="ECO:0000313" key="2">
    <source>
        <dbReference type="EMBL" id="ELY55821.1"/>
    </source>
</evidence>
<feature type="transmembrane region" description="Helical" evidence="1">
    <location>
        <begin position="130"/>
        <end position="149"/>
    </location>
</feature>
<protein>
    <recommendedName>
        <fullName evidence="4">O-antigen polymerase</fullName>
    </recommendedName>
</protein>
<keyword evidence="1" id="KW-0812">Transmembrane</keyword>
<dbReference type="PANTHER" id="PTHR37422:SF13">
    <property type="entry name" value="LIPOPOLYSACCHARIDE BIOSYNTHESIS PROTEIN PA4999-RELATED"/>
    <property type="match status" value="1"/>
</dbReference>
<name>L9X2W7_9EURY</name>
<keyword evidence="1" id="KW-0472">Membrane</keyword>
<evidence type="ECO:0000313" key="3">
    <source>
        <dbReference type="Proteomes" id="UP000011531"/>
    </source>
</evidence>
<evidence type="ECO:0008006" key="4">
    <source>
        <dbReference type="Google" id="ProtNLM"/>
    </source>
</evidence>
<dbReference type="Proteomes" id="UP000011531">
    <property type="component" value="Unassembled WGS sequence"/>
</dbReference>
<feature type="transmembrane region" description="Helical" evidence="1">
    <location>
        <begin position="367"/>
        <end position="387"/>
    </location>
</feature>
<comment type="caution">
    <text evidence="2">The sequence shown here is derived from an EMBL/GenBank/DDBJ whole genome shotgun (WGS) entry which is preliminary data.</text>
</comment>
<feature type="transmembrane region" description="Helical" evidence="1">
    <location>
        <begin position="180"/>
        <end position="197"/>
    </location>
</feature>
<keyword evidence="1" id="KW-1133">Transmembrane helix</keyword>
<sequence>MDLQRRLREPIRNSSPLPYAFPVLAVLPILSSFLVSSWLVSQTVGYLLTGSVILVIVAYGLLYPGLRLQLAPGFLVLFGGYWVGLVVHYFATTHSEVLQYILVTPPTVIATVIVLPALIDDRRQAFTMEVTVVAVLLTLVGLGMLWQDAQTSESLYAYVGGTVLGIDGIRTVSIFHNPNTYGFVMMVGSLTALYTALVRRRSAWIGALGLCLLGLFLSDGTTSLVGFVVGAILVLSGTDRRLGFVGVAIALLGGYVAIRLGHVTTVMEGTLMIRVHSWVASLERLAADPLLGIGFADTAAQIGETYGPHNSYLYPPLSTGLLAGSLYLGALAYALGQGLRKSWTPWNAFVVGLSIAMFVYMCFESLFLGGLSVSSIVLGLCLGLLLYSSAADGQVEGLSAKFDIQ</sequence>
<feature type="transmembrane region" description="Helical" evidence="1">
    <location>
        <begin position="343"/>
        <end position="361"/>
    </location>
</feature>
<dbReference type="PANTHER" id="PTHR37422">
    <property type="entry name" value="TEICHURONIC ACID BIOSYNTHESIS PROTEIN TUAE"/>
    <property type="match status" value="1"/>
</dbReference>
<dbReference type="EMBL" id="AOIA01000127">
    <property type="protein sequence ID" value="ELY55821.1"/>
    <property type="molecule type" value="Genomic_DNA"/>
</dbReference>
<feature type="transmembrane region" description="Helical" evidence="1">
    <location>
        <begin position="21"/>
        <end position="40"/>
    </location>
</feature>
<proteinExistence type="predicted"/>
<feature type="transmembrane region" description="Helical" evidence="1">
    <location>
        <begin position="97"/>
        <end position="118"/>
    </location>
</feature>
<evidence type="ECO:0000256" key="1">
    <source>
        <dbReference type="SAM" id="Phobius"/>
    </source>
</evidence>
<accession>L9X2W7</accession>
<feature type="transmembrane region" description="Helical" evidence="1">
    <location>
        <begin position="46"/>
        <end position="63"/>
    </location>
</feature>
<feature type="transmembrane region" description="Helical" evidence="1">
    <location>
        <begin position="242"/>
        <end position="262"/>
    </location>
</feature>
<reference evidence="2 3" key="1">
    <citation type="journal article" date="2014" name="PLoS Genet.">
        <title>Phylogenetically driven sequencing of extremely halophilic archaea reveals strategies for static and dynamic osmo-response.</title>
        <authorList>
            <person name="Becker E.A."/>
            <person name="Seitzer P.M."/>
            <person name="Tritt A."/>
            <person name="Larsen D."/>
            <person name="Krusor M."/>
            <person name="Yao A.I."/>
            <person name="Wu D."/>
            <person name="Madern D."/>
            <person name="Eisen J.A."/>
            <person name="Darling A.E."/>
            <person name="Facciotti M.T."/>
        </authorList>
    </citation>
    <scope>NUCLEOTIDE SEQUENCE [LARGE SCALE GENOMIC DNA]</scope>
    <source>
        <strain evidence="2 3">DSM 18795</strain>
    </source>
</reference>
<dbReference type="InterPro" id="IPR051533">
    <property type="entry name" value="WaaL-like"/>
</dbReference>